<dbReference type="Proteomes" id="UP000018719">
    <property type="component" value="Unassembled WGS sequence"/>
</dbReference>
<dbReference type="SUPFAM" id="SSF46785">
    <property type="entry name" value="Winged helix' DNA-binding domain"/>
    <property type="match status" value="1"/>
</dbReference>
<dbReference type="EMBL" id="AHMM02000017">
    <property type="protein sequence ID" value="EQA36570.1"/>
    <property type="molecule type" value="Genomic_DNA"/>
</dbReference>
<dbReference type="AlphaFoldDB" id="V6HIN0"/>
<name>V6HIN0_9LEPT</name>
<dbReference type="InterPro" id="IPR036390">
    <property type="entry name" value="WH_DNA-bd_sf"/>
</dbReference>
<evidence type="ECO:0000259" key="1">
    <source>
        <dbReference type="PROSITE" id="PS50987"/>
    </source>
</evidence>
<dbReference type="PANTHER" id="PTHR38600:SF1">
    <property type="entry name" value="TRANSCRIPTIONAL REGULATORY PROTEIN"/>
    <property type="match status" value="1"/>
</dbReference>
<gene>
    <name evidence="2" type="ORF">LEP1GSC047_2863</name>
</gene>
<dbReference type="Gene3D" id="1.10.10.10">
    <property type="entry name" value="Winged helix-like DNA-binding domain superfamily/Winged helix DNA-binding domain"/>
    <property type="match status" value="1"/>
</dbReference>
<dbReference type="PROSITE" id="PS50987">
    <property type="entry name" value="HTH_ARSR_2"/>
    <property type="match status" value="1"/>
</dbReference>
<keyword evidence="2" id="KW-0238">DNA-binding</keyword>
<dbReference type="SMART" id="SM00418">
    <property type="entry name" value="HTH_ARSR"/>
    <property type="match status" value="1"/>
</dbReference>
<accession>V6HIN0</accession>
<dbReference type="Pfam" id="PF01022">
    <property type="entry name" value="HTH_5"/>
    <property type="match status" value="1"/>
</dbReference>
<reference evidence="2 3" key="1">
    <citation type="submission" date="2013-05" db="EMBL/GenBank/DDBJ databases">
        <authorList>
            <person name="Harkins D.M."/>
            <person name="Durkin A.S."/>
            <person name="Brinkac L.M."/>
            <person name="Haft D.H."/>
            <person name="Selengut J.D."/>
            <person name="Sanka R."/>
            <person name="DePew J."/>
            <person name="Purushe J."/>
            <person name="Hartskeerl R.A."/>
            <person name="Ahmed A."/>
            <person name="van der Linden H."/>
            <person name="Goris M.G.A."/>
            <person name="Vinetz J.M."/>
            <person name="Sutton G.G."/>
            <person name="Nierman W.C."/>
            <person name="Fouts D.E."/>
        </authorList>
    </citation>
    <scope>NUCLEOTIDE SEQUENCE [LARGE SCALE GENOMIC DNA]</scope>
    <source>
        <strain evidence="2 3">10</strain>
    </source>
</reference>
<comment type="caution">
    <text evidence="2">The sequence shown here is derived from an EMBL/GenBank/DDBJ whole genome shotgun (WGS) entry which is preliminary data.</text>
</comment>
<protein>
    <submittedName>
        <fullName evidence="2">DNA-binding helix-turn-helix protein</fullName>
    </submittedName>
</protein>
<dbReference type="PRINTS" id="PR00778">
    <property type="entry name" value="HTHARSR"/>
</dbReference>
<dbReference type="InterPro" id="IPR001845">
    <property type="entry name" value="HTH_ArsR_DNA-bd_dom"/>
</dbReference>
<dbReference type="NCBIfam" id="NF033788">
    <property type="entry name" value="HTH_metalloreg"/>
    <property type="match status" value="1"/>
</dbReference>
<dbReference type="InterPro" id="IPR036388">
    <property type="entry name" value="WH-like_DNA-bd_sf"/>
</dbReference>
<evidence type="ECO:0000313" key="2">
    <source>
        <dbReference type="EMBL" id="EQA36570.1"/>
    </source>
</evidence>
<dbReference type="RefSeq" id="WP_010417986.1">
    <property type="nucleotide sequence ID" value="NZ_AHMM02000017.1"/>
</dbReference>
<dbReference type="CDD" id="cd00090">
    <property type="entry name" value="HTH_ARSR"/>
    <property type="match status" value="1"/>
</dbReference>
<proteinExistence type="predicted"/>
<sequence>MSISQSIRKGEKARLHGYATLFAALGDETRLSIVAKLSKGQPRSISQLTEGSKLSRQAVTKHLKVLENVGIVQSMYSGRENLFELDPRPFKDIREYLGFVSEQWDQALSRLKSFVDN</sequence>
<dbReference type="GO" id="GO:0003677">
    <property type="term" value="F:DNA binding"/>
    <property type="evidence" value="ECO:0007669"/>
    <property type="project" value="UniProtKB-KW"/>
</dbReference>
<organism evidence="2 3">
    <name type="scientific">Leptospira inadai serovar Lyme str. 10</name>
    <dbReference type="NCBI Taxonomy" id="1049790"/>
    <lineage>
        <taxon>Bacteria</taxon>
        <taxon>Pseudomonadati</taxon>
        <taxon>Spirochaetota</taxon>
        <taxon>Spirochaetia</taxon>
        <taxon>Leptospirales</taxon>
        <taxon>Leptospiraceae</taxon>
        <taxon>Leptospira</taxon>
    </lineage>
</organism>
<dbReference type="PANTHER" id="PTHR38600">
    <property type="entry name" value="TRANSCRIPTIONAL REGULATORY PROTEIN"/>
    <property type="match status" value="1"/>
</dbReference>
<dbReference type="InterPro" id="IPR011991">
    <property type="entry name" value="ArsR-like_HTH"/>
</dbReference>
<feature type="domain" description="HTH arsR-type" evidence="1">
    <location>
        <begin position="10"/>
        <end position="105"/>
    </location>
</feature>
<evidence type="ECO:0000313" key="3">
    <source>
        <dbReference type="Proteomes" id="UP000018719"/>
    </source>
</evidence>
<dbReference type="STRING" id="1049790.LEP1GSC047_2863"/>
<dbReference type="GO" id="GO:0003700">
    <property type="term" value="F:DNA-binding transcription factor activity"/>
    <property type="evidence" value="ECO:0007669"/>
    <property type="project" value="InterPro"/>
</dbReference>